<dbReference type="PANTHER" id="PTHR43540">
    <property type="entry name" value="PEROXYUREIDOACRYLATE/UREIDOACRYLATE AMIDOHYDROLASE-RELATED"/>
    <property type="match status" value="1"/>
</dbReference>
<dbReference type="Gene3D" id="3.40.50.850">
    <property type="entry name" value="Isochorismatase-like"/>
    <property type="match status" value="1"/>
</dbReference>
<gene>
    <name evidence="3" type="ORF">CAG99_15050</name>
</gene>
<keyword evidence="1" id="KW-0378">Hydrolase</keyword>
<accession>A0A1W7CZA6</accession>
<dbReference type="InterPro" id="IPR016291">
    <property type="entry name" value="Isochorismatase"/>
</dbReference>
<dbReference type="Proteomes" id="UP000194218">
    <property type="component" value="Chromosome"/>
</dbReference>
<dbReference type="PIRSF" id="PIRSF001111">
    <property type="entry name" value="Isochorismatase"/>
    <property type="match status" value="1"/>
</dbReference>
<name>A0A1W7CZA6_9ACTN</name>
<dbReference type="PRINTS" id="PR01398">
    <property type="entry name" value="ISCHRISMTASE"/>
</dbReference>
<evidence type="ECO:0000313" key="3">
    <source>
        <dbReference type="EMBL" id="ARQ69999.1"/>
    </source>
</evidence>
<dbReference type="KEGG" id="smao:CAG99_15050"/>
<dbReference type="EMBL" id="CP021121">
    <property type="protein sequence ID" value="ARQ69999.1"/>
    <property type="molecule type" value="Genomic_DNA"/>
</dbReference>
<evidence type="ECO:0000256" key="1">
    <source>
        <dbReference type="ARBA" id="ARBA00022801"/>
    </source>
</evidence>
<dbReference type="SUPFAM" id="SSF52499">
    <property type="entry name" value="Isochorismatase-like hydrolases"/>
    <property type="match status" value="1"/>
</dbReference>
<feature type="domain" description="Isochorismatase-like" evidence="2">
    <location>
        <begin position="33"/>
        <end position="204"/>
    </location>
</feature>
<protein>
    <submittedName>
        <fullName evidence="3">Isochorismatase</fullName>
    </submittedName>
</protein>
<dbReference type="InterPro" id="IPR036380">
    <property type="entry name" value="Isochorismatase-like_sf"/>
</dbReference>
<dbReference type="InterPro" id="IPR000868">
    <property type="entry name" value="Isochorismatase-like_dom"/>
</dbReference>
<proteinExistence type="predicted"/>
<dbReference type="OrthoDB" id="5794853at2"/>
<organism evidence="3 4">
    <name type="scientific">Streptomyces marincola</name>
    <dbReference type="NCBI Taxonomy" id="2878388"/>
    <lineage>
        <taxon>Bacteria</taxon>
        <taxon>Bacillati</taxon>
        <taxon>Actinomycetota</taxon>
        <taxon>Actinomycetes</taxon>
        <taxon>Kitasatosporales</taxon>
        <taxon>Streptomycetaceae</taxon>
        <taxon>Streptomyces</taxon>
    </lineage>
</organism>
<keyword evidence="4" id="KW-1185">Reference proteome</keyword>
<dbReference type="Pfam" id="PF00857">
    <property type="entry name" value="Isochorismatase"/>
    <property type="match status" value="1"/>
</dbReference>
<evidence type="ECO:0000259" key="2">
    <source>
        <dbReference type="Pfam" id="PF00857"/>
    </source>
</evidence>
<dbReference type="AlphaFoldDB" id="A0A1W7CZA6"/>
<dbReference type="PANTHER" id="PTHR43540:SF3">
    <property type="entry name" value="ENTEROBACTIN SYNTHASE COMPONENT B"/>
    <property type="match status" value="1"/>
</dbReference>
<sequence>MAGIPTIEPYPMPTRRDLPAGPAPWVVDPARAVLLVHDMQRYFLAPLPAALRAELTDTVASLRDRCAAAGMPVAYTAQPGDMTEAQRGLLKTFWGPGMRREPADREVVRALAPRPDDWVFTKWRYSAFFRTDLLARMREHGRDQLVICGVYGHVGVLATAVEAFTNDIETFLVADAVADFSAEDHRMTLDYAARRCAVVTTAAEVCA</sequence>
<dbReference type="GO" id="GO:0008908">
    <property type="term" value="F:isochorismatase activity"/>
    <property type="evidence" value="ECO:0007669"/>
    <property type="project" value="InterPro"/>
</dbReference>
<dbReference type="InterPro" id="IPR050272">
    <property type="entry name" value="Isochorismatase-like_hydrls"/>
</dbReference>
<reference evidence="3 4" key="1">
    <citation type="submission" date="2017-05" db="EMBL/GenBank/DDBJ databases">
        <title>Complete genome sequence of Streptomyces sp. SCSIO 03032 revealed the diverse biosynthetic pathways for its bioactive secondary metabolites.</title>
        <authorList>
            <person name="Ma L."/>
            <person name="Zhu Y."/>
            <person name="Zhang W."/>
            <person name="Zhang G."/>
            <person name="Tian X."/>
            <person name="Zhang S."/>
            <person name="Zhang C."/>
        </authorList>
    </citation>
    <scope>NUCLEOTIDE SEQUENCE [LARGE SCALE GENOMIC DNA]</scope>
    <source>
        <strain evidence="3 4">SCSIO 03032</strain>
    </source>
</reference>
<dbReference type="RefSeq" id="WP_086159862.1">
    <property type="nucleotide sequence ID" value="NZ_CP021121.1"/>
</dbReference>
<evidence type="ECO:0000313" key="4">
    <source>
        <dbReference type="Proteomes" id="UP000194218"/>
    </source>
</evidence>